<dbReference type="KEGG" id="scad:DN051_02320"/>
<protein>
    <submittedName>
        <fullName evidence="1">TIGR04222 domain-containing membrane protein</fullName>
    </submittedName>
</protein>
<keyword evidence="2" id="KW-1185">Reference proteome</keyword>
<dbReference type="RefSeq" id="WP_112437803.1">
    <property type="nucleotide sequence ID" value="NZ_CP030073.1"/>
</dbReference>
<gene>
    <name evidence="1" type="ORF">DN051_02320</name>
</gene>
<dbReference type="Proteomes" id="UP000249616">
    <property type="component" value="Chromosome"/>
</dbReference>
<evidence type="ECO:0000313" key="1">
    <source>
        <dbReference type="EMBL" id="AWW35642.1"/>
    </source>
</evidence>
<evidence type="ECO:0000313" key="2">
    <source>
        <dbReference type="Proteomes" id="UP000249616"/>
    </source>
</evidence>
<sequence>MTAAGSVRGTPHEIALLAGGPRAAVTVAVVALHLRGAVEAGAPGTILIADEGAGQDLPPLPQAGLPLDTPADSVEGQAPTITGAVRASYLESAVYHCLDEPSDIRELVRHPDVRWALAEVRVGLADAGMLRYPLLRPNRAARRRLKMLRKAHPLPPSRRGLPDHDKLIAIALHGVPALRVLVPRFALRAGLTDRVKITEKNWPRHSPRGDTYGGNGGYFYCGSGGGGGGGGGSD</sequence>
<proteinExistence type="predicted"/>
<organism evidence="1 2">
    <name type="scientific">Streptomyces cadmiisoli</name>
    <dbReference type="NCBI Taxonomy" id="2184053"/>
    <lineage>
        <taxon>Bacteria</taxon>
        <taxon>Bacillati</taxon>
        <taxon>Actinomycetota</taxon>
        <taxon>Actinomycetes</taxon>
        <taxon>Kitasatosporales</taxon>
        <taxon>Streptomycetaceae</taxon>
        <taxon>Streptomyces</taxon>
        <taxon>Streptomyces aurantiacus group</taxon>
    </lineage>
</organism>
<dbReference type="EMBL" id="CP030073">
    <property type="protein sequence ID" value="AWW35642.1"/>
    <property type="molecule type" value="Genomic_DNA"/>
</dbReference>
<dbReference type="AlphaFoldDB" id="A0A2Z4IRN3"/>
<accession>A0A2Z4IRN3</accession>
<name>A0A2Z4IRN3_9ACTN</name>
<reference evidence="1 2" key="1">
    <citation type="journal article" date="2019" name="Int. J. Syst. Evol. Microbiol.">
        <title>Streptomyces cadmiisoli sp. nov., a novel actinomycete isolated from cadmium-contaminated soil.</title>
        <authorList>
            <person name="Li K."/>
            <person name="Tang X."/>
            <person name="Zhao J."/>
            <person name="Guo Y."/>
            <person name="Tang Y."/>
            <person name="Gao J."/>
        </authorList>
    </citation>
    <scope>NUCLEOTIDE SEQUENCE [LARGE SCALE GENOMIC DNA]</scope>
    <source>
        <strain evidence="1 2">ZFG47</strain>
    </source>
</reference>